<comment type="caution">
    <text evidence="12">The sequence shown here is derived from an EMBL/GenBank/DDBJ whole genome shotgun (WGS) entry which is preliminary data.</text>
</comment>
<keyword evidence="5" id="KW-0378">Hydrolase</keyword>
<evidence type="ECO:0000259" key="10">
    <source>
        <dbReference type="Pfam" id="PF05572"/>
    </source>
</evidence>
<keyword evidence="8" id="KW-1015">Disulfide bond</keyword>
<evidence type="ECO:0000256" key="2">
    <source>
        <dbReference type="ARBA" id="ARBA00022670"/>
    </source>
</evidence>
<proteinExistence type="inferred from homology"/>
<evidence type="ECO:0000256" key="6">
    <source>
        <dbReference type="ARBA" id="ARBA00022833"/>
    </source>
</evidence>
<keyword evidence="6" id="KW-0862">Zinc</keyword>
<dbReference type="Pfam" id="PF18962">
    <property type="entry name" value="Por_Secre_tail"/>
    <property type="match status" value="1"/>
</dbReference>
<dbReference type="PANTHER" id="PTHR47466:SF1">
    <property type="entry name" value="METALLOPROTEASE MEP1 (AFU_ORTHOLOGUE AFUA_1G07730)-RELATED"/>
    <property type="match status" value="1"/>
</dbReference>
<evidence type="ECO:0000313" key="12">
    <source>
        <dbReference type="EMBL" id="NMH24726.1"/>
    </source>
</evidence>
<comment type="similarity">
    <text evidence="1">Belongs to the peptidase M43B family.</text>
</comment>
<keyword evidence="2" id="KW-0645">Protease</keyword>
<evidence type="ECO:0000256" key="5">
    <source>
        <dbReference type="ARBA" id="ARBA00022801"/>
    </source>
</evidence>
<dbReference type="Pfam" id="PF05572">
    <property type="entry name" value="Peptidase_M43"/>
    <property type="match status" value="1"/>
</dbReference>
<feature type="domain" description="Secretion system C-terminal sorting" evidence="11">
    <location>
        <begin position="351"/>
        <end position="425"/>
    </location>
</feature>
<sequence>MRKITLLFIFLAGFIANAQRTCGMVEKMQQIMSDPVKRQKFLDRQQKFEQELYKLQNVQHRNTGELSSTNTTIRIPVAVHFPSVSTGANATLKNCLRNLAQSQINRLNADYNATNTDISNWATASAFYPMVSSVGSMNVEFILATENHPTGTGLANGTVAVTFGTDYLSGADYDTTWAGYINIAVRYADGSLGYSYMPGDPSWGDAVIIDSEAFGSGAGCTGYVPGAPYNLGRTLTHELGHFFNLDHTFAGCGETNCAQYNAFNPNGDGICDTPAVSTPAYSCPTAGSKNGCVSGQKALTMNYMDYVNDACMYMFTPGQIQRMTAQYNAISDLLKTNVLSNNTFIKNNFNIYPNPSNGTFIIKFKDLSNDYSVEVFDISGRIVFEDYYTQSSNLEQTISIDKPSSGVYFVNVKSGSIITTEKIIIK</sequence>
<feature type="chain" id="PRO_5046796714" evidence="9">
    <location>
        <begin position="19"/>
        <end position="426"/>
    </location>
</feature>
<keyword evidence="13" id="KW-1185">Reference proteome</keyword>
<keyword evidence="4 9" id="KW-0732">Signal</keyword>
<dbReference type="EMBL" id="JAAMPT010000203">
    <property type="protein sequence ID" value="NMH24726.1"/>
    <property type="molecule type" value="Genomic_DNA"/>
</dbReference>
<evidence type="ECO:0000259" key="11">
    <source>
        <dbReference type="Pfam" id="PF18962"/>
    </source>
</evidence>
<dbReference type="Proteomes" id="UP000767947">
    <property type="component" value="Unassembled WGS sequence"/>
</dbReference>
<dbReference type="InterPro" id="IPR008754">
    <property type="entry name" value="Peptidase_M43"/>
</dbReference>
<dbReference type="Gene3D" id="3.40.390.10">
    <property type="entry name" value="Collagenase (Catalytic Domain)"/>
    <property type="match status" value="1"/>
</dbReference>
<evidence type="ECO:0000256" key="7">
    <source>
        <dbReference type="ARBA" id="ARBA00023049"/>
    </source>
</evidence>
<dbReference type="InterPro" id="IPR024079">
    <property type="entry name" value="MetalloPept_cat_dom_sf"/>
</dbReference>
<keyword evidence="3" id="KW-0479">Metal-binding</keyword>
<name>A0ABX1QR17_9FLAO</name>
<dbReference type="RefSeq" id="WP_169523311.1">
    <property type="nucleotide sequence ID" value="NZ_JAAMPT010000203.1"/>
</dbReference>
<feature type="signal peptide" evidence="9">
    <location>
        <begin position="1"/>
        <end position="18"/>
    </location>
</feature>
<gene>
    <name evidence="12" type="ORF">G6042_05530</name>
</gene>
<evidence type="ECO:0000256" key="4">
    <source>
        <dbReference type="ARBA" id="ARBA00022729"/>
    </source>
</evidence>
<reference evidence="12 13" key="1">
    <citation type="submission" date="2020-02" db="EMBL/GenBank/DDBJ databases">
        <title>Flavobacterium sp. genome.</title>
        <authorList>
            <person name="Jung H.S."/>
            <person name="Baek J.H."/>
            <person name="Jeon C.O."/>
        </authorList>
    </citation>
    <scope>NUCLEOTIDE SEQUENCE [LARGE SCALE GENOMIC DNA]</scope>
    <source>
        <strain evidence="12 13">SE-s27</strain>
    </source>
</reference>
<feature type="domain" description="Peptidase M43 pregnancy-associated plasma-A" evidence="10">
    <location>
        <begin position="231"/>
        <end position="325"/>
    </location>
</feature>
<evidence type="ECO:0000256" key="3">
    <source>
        <dbReference type="ARBA" id="ARBA00022723"/>
    </source>
</evidence>
<dbReference type="NCBIfam" id="TIGR04183">
    <property type="entry name" value="Por_Secre_tail"/>
    <property type="match status" value="1"/>
</dbReference>
<dbReference type="InterPro" id="IPR026444">
    <property type="entry name" value="Secre_tail"/>
</dbReference>
<organism evidence="12 13">
    <name type="scientific">Flavobacterium solisilvae</name>
    <dbReference type="NCBI Taxonomy" id="1852019"/>
    <lineage>
        <taxon>Bacteria</taxon>
        <taxon>Pseudomonadati</taxon>
        <taxon>Bacteroidota</taxon>
        <taxon>Flavobacteriia</taxon>
        <taxon>Flavobacteriales</taxon>
        <taxon>Flavobacteriaceae</taxon>
        <taxon>Flavobacterium</taxon>
    </lineage>
</organism>
<accession>A0ABX1QR17</accession>
<dbReference type="SUPFAM" id="SSF55486">
    <property type="entry name" value="Metalloproteases ('zincins'), catalytic domain"/>
    <property type="match status" value="1"/>
</dbReference>
<keyword evidence="7" id="KW-0482">Metalloprotease</keyword>
<dbReference type="Gene3D" id="2.60.120.380">
    <property type="match status" value="1"/>
</dbReference>
<evidence type="ECO:0000313" key="13">
    <source>
        <dbReference type="Proteomes" id="UP000767947"/>
    </source>
</evidence>
<dbReference type="PANTHER" id="PTHR47466">
    <property type="match status" value="1"/>
</dbReference>
<evidence type="ECO:0000256" key="8">
    <source>
        <dbReference type="ARBA" id="ARBA00023157"/>
    </source>
</evidence>
<evidence type="ECO:0000256" key="9">
    <source>
        <dbReference type="SAM" id="SignalP"/>
    </source>
</evidence>
<evidence type="ECO:0000256" key="1">
    <source>
        <dbReference type="ARBA" id="ARBA00008721"/>
    </source>
</evidence>
<protein>
    <submittedName>
        <fullName evidence="12">T9SS type A sorting domain-containing protein</fullName>
    </submittedName>
</protein>